<dbReference type="Gene3D" id="3.30.70.2740">
    <property type="match status" value="1"/>
</dbReference>
<evidence type="ECO:0000256" key="5">
    <source>
        <dbReference type="ARBA" id="ARBA00023002"/>
    </source>
</evidence>
<dbReference type="Proteomes" id="UP001251948">
    <property type="component" value="Unassembled WGS sequence"/>
</dbReference>
<dbReference type="Gene3D" id="3.30.465.10">
    <property type="match status" value="1"/>
</dbReference>
<dbReference type="PANTHER" id="PTHR42934:SF2">
    <property type="entry name" value="GLYCOLATE OXIDASE SUBUNIT GLCD"/>
    <property type="match status" value="1"/>
</dbReference>
<dbReference type="PROSITE" id="PS51387">
    <property type="entry name" value="FAD_PCMH"/>
    <property type="match status" value="1"/>
</dbReference>
<accession>A0AAJ2MTN6</accession>
<dbReference type="SUPFAM" id="SSF55103">
    <property type="entry name" value="FAD-linked oxidases, C-terminal domain"/>
    <property type="match status" value="1"/>
</dbReference>
<dbReference type="Pfam" id="PF01565">
    <property type="entry name" value="FAD_binding_4"/>
    <property type="match status" value="1"/>
</dbReference>
<dbReference type="InterPro" id="IPR006094">
    <property type="entry name" value="Oxid_FAD_bind_N"/>
</dbReference>
<dbReference type="InterPro" id="IPR016171">
    <property type="entry name" value="Vanillyl_alc_oxidase_C-sub2"/>
</dbReference>
<dbReference type="InterPro" id="IPR016166">
    <property type="entry name" value="FAD-bd_PCMH"/>
</dbReference>
<gene>
    <name evidence="7" type="ORF">ROV92_00940</name>
</gene>
<evidence type="ECO:0000259" key="6">
    <source>
        <dbReference type="PROSITE" id="PS51387"/>
    </source>
</evidence>
<dbReference type="InterPro" id="IPR051914">
    <property type="entry name" value="FAD-linked_OxidoTrans_Type4"/>
</dbReference>
<keyword evidence="5" id="KW-0560">Oxidoreductase</keyword>
<keyword evidence="4" id="KW-0274">FAD</keyword>
<keyword evidence="3" id="KW-0285">Flavoprotein</keyword>
<evidence type="ECO:0000256" key="1">
    <source>
        <dbReference type="ARBA" id="ARBA00001974"/>
    </source>
</evidence>
<proteinExistence type="inferred from homology"/>
<dbReference type="GO" id="GO:0071949">
    <property type="term" value="F:FAD binding"/>
    <property type="evidence" value="ECO:0007669"/>
    <property type="project" value="InterPro"/>
</dbReference>
<dbReference type="InterPro" id="IPR016164">
    <property type="entry name" value="FAD-linked_Oxase-like_C"/>
</dbReference>
<evidence type="ECO:0000313" key="8">
    <source>
        <dbReference type="Proteomes" id="UP001251948"/>
    </source>
</evidence>
<evidence type="ECO:0000256" key="2">
    <source>
        <dbReference type="ARBA" id="ARBA00008000"/>
    </source>
</evidence>
<organism evidence="7 8">
    <name type="scientific">Stenotrophomonas maltophilia</name>
    <name type="common">Pseudomonas maltophilia</name>
    <name type="synonym">Xanthomonas maltophilia</name>
    <dbReference type="NCBI Taxonomy" id="40324"/>
    <lineage>
        <taxon>Bacteria</taxon>
        <taxon>Pseudomonadati</taxon>
        <taxon>Pseudomonadota</taxon>
        <taxon>Gammaproteobacteria</taxon>
        <taxon>Lysobacterales</taxon>
        <taxon>Lysobacteraceae</taxon>
        <taxon>Stenotrophomonas</taxon>
        <taxon>Stenotrophomonas maltophilia group</taxon>
    </lineage>
</organism>
<dbReference type="FunFam" id="3.30.70.2740:FF:000001">
    <property type="entry name" value="D-lactate dehydrogenase mitochondrial"/>
    <property type="match status" value="1"/>
</dbReference>
<feature type="domain" description="FAD-binding PCMH-type" evidence="6">
    <location>
        <begin position="39"/>
        <end position="218"/>
    </location>
</feature>
<dbReference type="InterPro" id="IPR004113">
    <property type="entry name" value="FAD-bd_oxidored_4_C"/>
</dbReference>
<dbReference type="InterPro" id="IPR036318">
    <property type="entry name" value="FAD-bd_PCMH-like_sf"/>
</dbReference>
<sequence length="461" mass="47836">MSTALPAALVAELSALLGAEGWRMDDSALEANAQDNSWRHQRPAAVALPADVEQVQALVRACRAHGIALVARGAGTGTTGAAVPLPGSIVLSFTRMDRIVEIRAGDRCAVVQPGVLNGTLQQALAPHGLFWAPDPSSADICSVGGNLACNAGGPRAVKYGTSRDNVLGLVAVTGTGEVIRCGGAYTKDSTGYDLTHLLVGSEGTLALIVEATLKLTPLPVSQAGLRVLYRDADAAAAAVSRLMSQPVVPTRLEFMDARSLELLRLNGAEVPEAGAMLLVEADGDHDTLPYLLQALASAAEGDGMSALDVAMEGRARDQLWAARKALSPALRSVAPGKINEDVVVPVSRIPDLVAGVQALARDYTLTIVTFGHAGNGNLHVNILYHPDDADENTRAHAALPKIFELTLALGGTLSGEHGIGLAKRDFMAKAFNAETLAAMRAIKAALDPDGILNPGKVLPPA</sequence>
<dbReference type="FunFam" id="1.10.45.10:FF:000001">
    <property type="entry name" value="D-lactate dehydrogenase mitochondrial"/>
    <property type="match status" value="1"/>
</dbReference>
<evidence type="ECO:0000256" key="4">
    <source>
        <dbReference type="ARBA" id="ARBA00022827"/>
    </source>
</evidence>
<dbReference type="EMBL" id="JAVSKO010000001">
    <property type="protein sequence ID" value="MDT3466587.1"/>
    <property type="molecule type" value="Genomic_DNA"/>
</dbReference>
<dbReference type="Gene3D" id="1.10.45.10">
    <property type="entry name" value="Vanillyl-alcohol Oxidase, Chain A, domain 4"/>
    <property type="match status" value="1"/>
</dbReference>
<comment type="similarity">
    <text evidence="2">Belongs to the FAD-binding oxidoreductase/transferase type 4 family.</text>
</comment>
<dbReference type="SUPFAM" id="SSF56176">
    <property type="entry name" value="FAD-binding/transporter-associated domain-like"/>
    <property type="match status" value="1"/>
</dbReference>
<dbReference type="InterPro" id="IPR016169">
    <property type="entry name" value="FAD-bd_PCMH_sub2"/>
</dbReference>
<dbReference type="AlphaFoldDB" id="A0AAJ2MTN6"/>
<protein>
    <submittedName>
        <fullName evidence="7">FAD-linked oxidase C-terminal domain-containing protein</fullName>
    </submittedName>
</protein>
<dbReference type="GO" id="GO:0016491">
    <property type="term" value="F:oxidoreductase activity"/>
    <property type="evidence" value="ECO:0007669"/>
    <property type="project" value="UniProtKB-KW"/>
</dbReference>
<name>A0AAJ2MTN6_STEMA</name>
<evidence type="ECO:0000313" key="7">
    <source>
        <dbReference type="EMBL" id="MDT3466587.1"/>
    </source>
</evidence>
<dbReference type="Pfam" id="PF02913">
    <property type="entry name" value="FAD-oxidase_C"/>
    <property type="match status" value="1"/>
</dbReference>
<evidence type="ECO:0000256" key="3">
    <source>
        <dbReference type="ARBA" id="ARBA00022630"/>
    </source>
</evidence>
<comment type="caution">
    <text evidence="7">The sequence shown here is derived from an EMBL/GenBank/DDBJ whole genome shotgun (WGS) entry which is preliminary data.</text>
</comment>
<dbReference type="RefSeq" id="WP_312560096.1">
    <property type="nucleotide sequence ID" value="NZ_JAVSKO010000001.1"/>
</dbReference>
<comment type="cofactor">
    <cofactor evidence="1">
        <name>FAD</name>
        <dbReference type="ChEBI" id="CHEBI:57692"/>
    </cofactor>
</comment>
<dbReference type="PANTHER" id="PTHR42934">
    <property type="entry name" value="GLYCOLATE OXIDASE SUBUNIT GLCD"/>
    <property type="match status" value="1"/>
</dbReference>
<reference evidence="7" key="1">
    <citation type="submission" date="2023-07" db="EMBL/GenBank/DDBJ databases">
        <title>Comparative genomics of clinical Stenotrophomonas maltophilia isolates reveals regions of diversity which correlate with colonization and persistence in vivo.</title>
        <authorList>
            <person name="Mcdaniel M.S."/>
            <person name="Swords W.E."/>
            <person name="Sumpter N.A."/>
            <person name="Lindgren N.R."/>
            <person name="Billiot C.E."/>
        </authorList>
    </citation>
    <scope>NUCLEOTIDE SEQUENCE</scope>
    <source>
        <strain evidence="7">Ism4</strain>
    </source>
</reference>